<evidence type="ECO:0000256" key="8">
    <source>
        <dbReference type="ARBA" id="ARBA00065985"/>
    </source>
</evidence>
<keyword evidence="4" id="KW-0479">Metal-binding</keyword>
<evidence type="ECO:0000313" key="12">
    <source>
        <dbReference type="EMBL" id="KXG43637.1"/>
    </source>
</evidence>
<dbReference type="NCBIfam" id="TIGR02748">
    <property type="entry name" value="GerC3_HepT"/>
    <property type="match status" value="1"/>
</dbReference>
<evidence type="ECO:0000256" key="3">
    <source>
        <dbReference type="ARBA" id="ARBA00022679"/>
    </source>
</evidence>
<evidence type="ECO:0000313" key="13">
    <source>
        <dbReference type="Proteomes" id="UP000070352"/>
    </source>
</evidence>
<dbReference type="PROSITE" id="PS00723">
    <property type="entry name" value="POLYPRENYL_SYNTHASE_1"/>
    <property type="match status" value="1"/>
</dbReference>
<dbReference type="Gene3D" id="1.10.600.10">
    <property type="entry name" value="Farnesyl Diphosphate Synthase"/>
    <property type="match status" value="1"/>
</dbReference>
<dbReference type="STRING" id="1413211.U473_06110"/>
<comment type="subunit">
    <text evidence="8">Heterodimer of component I and II.</text>
</comment>
<evidence type="ECO:0000256" key="2">
    <source>
        <dbReference type="ARBA" id="ARBA00006706"/>
    </source>
</evidence>
<keyword evidence="13" id="KW-1185">Reference proteome</keyword>
<evidence type="ECO:0000256" key="4">
    <source>
        <dbReference type="ARBA" id="ARBA00022723"/>
    </source>
</evidence>
<evidence type="ECO:0000256" key="6">
    <source>
        <dbReference type="ARBA" id="ARBA00050780"/>
    </source>
</evidence>
<keyword evidence="5" id="KW-0460">Magnesium</keyword>
<dbReference type="FunFam" id="1.10.600.10:FF:000014">
    <property type="entry name" value="Heptaprenyl diphosphate synthase component II"/>
    <property type="match status" value="1"/>
</dbReference>
<dbReference type="EC" id="2.5.1.30" evidence="9"/>
<evidence type="ECO:0000256" key="11">
    <source>
        <dbReference type="RuleBase" id="RU004466"/>
    </source>
</evidence>
<comment type="function">
    <text evidence="7">Supplies heptaprenyl diphosphate, the precursor for the side chain of the isoprenoid quinone menaquinone-7 (MQ-7).</text>
</comment>
<comment type="similarity">
    <text evidence="2 11">Belongs to the FPP/GGPP synthase family.</text>
</comment>
<dbReference type="PANTHER" id="PTHR12001:SF69">
    <property type="entry name" value="ALL TRANS-POLYPRENYL-DIPHOSPHATE SYNTHASE PDSS1"/>
    <property type="match status" value="1"/>
</dbReference>
<dbReference type="AlphaFoldDB" id="A0A135L3Z3"/>
<reference evidence="12 13" key="1">
    <citation type="submission" date="2016-02" db="EMBL/GenBank/DDBJ databases">
        <title>Draft Genome for Tepidibacillus decaturensis nov. sp. Strain Z9, an Anaerobic, Moderately Thermophilic and Heterotrophic Bacterium from Deep Subsurface of the Illinois Basin, USA.</title>
        <authorList>
            <person name="Dong Y."/>
            <person name="Chang J.Y."/>
            <person name="Sanford R."/>
            <person name="Fouke B.W."/>
        </authorList>
    </citation>
    <scope>NUCLEOTIDE SEQUENCE [LARGE SCALE GENOMIC DNA]</scope>
    <source>
        <strain evidence="12 13">Z9</strain>
    </source>
</reference>
<dbReference type="EMBL" id="LSKU01000001">
    <property type="protein sequence ID" value="KXG43637.1"/>
    <property type="molecule type" value="Genomic_DNA"/>
</dbReference>
<dbReference type="InterPro" id="IPR008949">
    <property type="entry name" value="Isoprenoid_synthase_dom_sf"/>
</dbReference>
<name>A0A135L3Z3_9BACI</name>
<dbReference type="InterPro" id="IPR000092">
    <property type="entry name" value="Polyprenyl_synt"/>
</dbReference>
<gene>
    <name evidence="12" type="ORF">U473_06110</name>
</gene>
<dbReference type="Pfam" id="PF00348">
    <property type="entry name" value="polyprenyl_synt"/>
    <property type="match status" value="1"/>
</dbReference>
<sequence length="321" mass="36845">MKLVDIYYRMKKDINEIEKELSRAITTDQGILNQSANHLLKAGGKRIRPVFVLLSGHFGEYDFDKLKKVAAALELIHMATLVHDDVIDDADKRRGKLTVKAQWDNKIAMYTGDYIFAEALMLITEFENPEIHQTLSNAIVRMCEGEIEQIKDFNNWNQSLKQYLRRIKRKTALLIAISCKLGGLASNADLKTVRRLYQYGYNVGMAFQIVDDILDFTGTTEQLGKPAGSDLRQGNITIPALYALHYSNDKEKLQRMVKSDHLQEQMDEMVDIVRKSEGIDYSKELAQTYIQKAKKALMELPNIKERKTLLEISDFIADRTY</sequence>
<dbReference type="SUPFAM" id="SSF48576">
    <property type="entry name" value="Terpenoid synthases"/>
    <property type="match status" value="1"/>
</dbReference>
<proteinExistence type="inferred from homology"/>
<comment type="catalytic activity">
    <reaction evidence="6">
        <text>4 isopentenyl diphosphate + (2E,6E)-farnesyl diphosphate = all-trans-heptaprenyl diphosphate + 4 diphosphate</text>
        <dbReference type="Rhea" id="RHEA:27794"/>
        <dbReference type="ChEBI" id="CHEBI:33019"/>
        <dbReference type="ChEBI" id="CHEBI:58206"/>
        <dbReference type="ChEBI" id="CHEBI:128769"/>
        <dbReference type="ChEBI" id="CHEBI:175763"/>
        <dbReference type="EC" id="2.5.1.30"/>
    </reaction>
</comment>
<dbReference type="SFLD" id="SFLDS00005">
    <property type="entry name" value="Isoprenoid_Synthase_Type_I"/>
    <property type="match status" value="1"/>
</dbReference>
<accession>A0A135L3Z3</accession>
<dbReference type="CDD" id="cd00685">
    <property type="entry name" value="Trans_IPPS_HT"/>
    <property type="match status" value="1"/>
</dbReference>
<dbReference type="RefSeq" id="WP_068724384.1">
    <property type="nucleotide sequence ID" value="NZ_LSKU01000001.1"/>
</dbReference>
<dbReference type="InterPro" id="IPR014119">
    <property type="entry name" value="GerC3_HepT"/>
</dbReference>
<dbReference type="GO" id="GO:0000010">
    <property type="term" value="F:heptaprenyl diphosphate synthase activity"/>
    <property type="evidence" value="ECO:0007669"/>
    <property type="project" value="UniProtKB-EC"/>
</dbReference>
<evidence type="ECO:0000256" key="10">
    <source>
        <dbReference type="ARBA" id="ARBA00070472"/>
    </source>
</evidence>
<organism evidence="12 13">
    <name type="scientific">Tepidibacillus decaturensis</name>
    <dbReference type="NCBI Taxonomy" id="1413211"/>
    <lineage>
        <taxon>Bacteria</taxon>
        <taxon>Bacillati</taxon>
        <taxon>Bacillota</taxon>
        <taxon>Bacilli</taxon>
        <taxon>Bacillales</taxon>
        <taxon>Bacillaceae</taxon>
        <taxon>Tepidibacillus</taxon>
    </lineage>
</organism>
<protein>
    <recommendedName>
        <fullName evidence="10">Heptaprenyl diphosphate synthase component 2</fullName>
        <ecNumber evidence="9">2.5.1.30</ecNumber>
    </recommendedName>
</protein>
<comment type="caution">
    <text evidence="12">The sequence shown here is derived from an EMBL/GenBank/DDBJ whole genome shotgun (WGS) entry which is preliminary data.</text>
</comment>
<dbReference type="GO" id="GO:0046872">
    <property type="term" value="F:metal ion binding"/>
    <property type="evidence" value="ECO:0007669"/>
    <property type="project" value="UniProtKB-KW"/>
</dbReference>
<keyword evidence="3 11" id="KW-0808">Transferase</keyword>
<dbReference type="PANTHER" id="PTHR12001">
    <property type="entry name" value="GERANYLGERANYL PYROPHOSPHATE SYNTHASE"/>
    <property type="match status" value="1"/>
</dbReference>
<evidence type="ECO:0000256" key="1">
    <source>
        <dbReference type="ARBA" id="ARBA00001946"/>
    </source>
</evidence>
<dbReference type="OrthoDB" id="9805316at2"/>
<evidence type="ECO:0000256" key="7">
    <source>
        <dbReference type="ARBA" id="ARBA00055604"/>
    </source>
</evidence>
<dbReference type="Proteomes" id="UP000070352">
    <property type="component" value="Unassembled WGS sequence"/>
</dbReference>
<evidence type="ECO:0000256" key="9">
    <source>
        <dbReference type="ARBA" id="ARBA00066444"/>
    </source>
</evidence>
<dbReference type="GO" id="GO:0008299">
    <property type="term" value="P:isoprenoid biosynthetic process"/>
    <property type="evidence" value="ECO:0007669"/>
    <property type="project" value="InterPro"/>
</dbReference>
<comment type="cofactor">
    <cofactor evidence="1">
        <name>Mg(2+)</name>
        <dbReference type="ChEBI" id="CHEBI:18420"/>
    </cofactor>
</comment>
<dbReference type="InterPro" id="IPR033749">
    <property type="entry name" value="Polyprenyl_synt_CS"/>
</dbReference>
<evidence type="ECO:0000256" key="5">
    <source>
        <dbReference type="ARBA" id="ARBA00022842"/>
    </source>
</evidence>
<dbReference type="PROSITE" id="PS00444">
    <property type="entry name" value="POLYPRENYL_SYNTHASE_2"/>
    <property type="match status" value="1"/>
</dbReference>